<name>A0A010QW79_9PEZI</name>
<keyword evidence="3" id="KW-1185">Reference proteome</keyword>
<dbReference type="KEGG" id="cfj:CFIO01_01226"/>
<reference evidence="2 3" key="1">
    <citation type="submission" date="2014-02" db="EMBL/GenBank/DDBJ databases">
        <title>The genome sequence of Colletotrichum fioriniae PJ7.</title>
        <authorList>
            <person name="Baroncelli R."/>
            <person name="Thon M.R."/>
        </authorList>
    </citation>
    <scope>NUCLEOTIDE SEQUENCE [LARGE SCALE GENOMIC DNA]</scope>
    <source>
        <strain evidence="2 3">PJ7</strain>
    </source>
</reference>
<evidence type="ECO:0000256" key="1">
    <source>
        <dbReference type="SAM" id="SignalP"/>
    </source>
</evidence>
<evidence type="ECO:0000313" key="2">
    <source>
        <dbReference type="EMBL" id="EXF80855.1"/>
    </source>
</evidence>
<dbReference type="HOGENOM" id="CLU_141129_1_0_1"/>
<feature type="signal peptide" evidence="1">
    <location>
        <begin position="1"/>
        <end position="21"/>
    </location>
</feature>
<proteinExistence type="predicted"/>
<keyword evidence="1" id="KW-0732">Signal</keyword>
<dbReference type="AlphaFoldDB" id="A0A010QW79"/>
<accession>A0A010QW79</accession>
<sequence length="142" mass="14054">MYAQQVLVTFLMATSATLASARSIERRQLLGNLGSLSCNVARLQILGALGNTEDAVSQITDTTVQDAANAGLQQARGGIAQIAKSIVSGAAPPAASRDEVAAGLAAAGTALSGGDASDQAVADAQAGLDKSVKAGQDVVANC</sequence>
<protein>
    <recommendedName>
        <fullName evidence="4">Cell wall protein</fullName>
    </recommendedName>
</protein>
<organism evidence="2 3">
    <name type="scientific">Colletotrichum fioriniae PJ7</name>
    <dbReference type="NCBI Taxonomy" id="1445577"/>
    <lineage>
        <taxon>Eukaryota</taxon>
        <taxon>Fungi</taxon>
        <taxon>Dikarya</taxon>
        <taxon>Ascomycota</taxon>
        <taxon>Pezizomycotina</taxon>
        <taxon>Sordariomycetes</taxon>
        <taxon>Hypocreomycetidae</taxon>
        <taxon>Glomerellales</taxon>
        <taxon>Glomerellaceae</taxon>
        <taxon>Colletotrichum</taxon>
        <taxon>Colletotrichum acutatum species complex</taxon>
    </lineage>
</organism>
<dbReference type="OrthoDB" id="3178264at2759"/>
<dbReference type="EMBL" id="JARH01000415">
    <property type="protein sequence ID" value="EXF80855.1"/>
    <property type="molecule type" value="Genomic_DNA"/>
</dbReference>
<feature type="chain" id="PRO_5001455738" description="Cell wall protein" evidence="1">
    <location>
        <begin position="22"/>
        <end position="142"/>
    </location>
</feature>
<dbReference type="Proteomes" id="UP000020467">
    <property type="component" value="Unassembled WGS sequence"/>
</dbReference>
<comment type="caution">
    <text evidence="2">The sequence shown here is derived from an EMBL/GenBank/DDBJ whole genome shotgun (WGS) entry which is preliminary data.</text>
</comment>
<gene>
    <name evidence="2" type="ORF">CFIO01_01226</name>
</gene>
<dbReference type="eggNOG" id="ENOG502SSSQ">
    <property type="taxonomic scope" value="Eukaryota"/>
</dbReference>
<evidence type="ECO:0008006" key="4">
    <source>
        <dbReference type="Google" id="ProtNLM"/>
    </source>
</evidence>
<evidence type="ECO:0000313" key="3">
    <source>
        <dbReference type="Proteomes" id="UP000020467"/>
    </source>
</evidence>